<evidence type="ECO:0000313" key="1">
    <source>
        <dbReference type="EMBL" id="JAH04778.1"/>
    </source>
</evidence>
<name>A0A0E9PLT5_ANGAN</name>
<protein>
    <submittedName>
        <fullName evidence="1">Uncharacterized protein</fullName>
    </submittedName>
</protein>
<reference evidence="1" key="1">
    <citation type="submission" date="2014-11" db="EMBL/GenBank/DDBJ databases">
        <authorList>
            <person name="Amaro Gonzalez C."/>
        </authorList>
    </citation>
    <scope>NUCLEOTIDE SEQUENCE</scope>
</reference>
<dbReference type="AlphaFoldDB" id="A0A0E9PLT5"/>
<organism evidence="1">
    <name type="scientific">Anguilla anguilla</name>
    <name type="common">European freshwater eel</name>
    <name type="synonym">Muraena anguilla</name>
    <dbReference type="NCBI Taxonomy" id="7936"/>
    <lineage>
        <taxon>Eukaryota</taxon>
        <taxon>Metazoa</taxon>
        <taxon>Chordata</taxon>
        <taxon>Craniata</taxon>
        <taxon>Vertebrata</taxon>
        <taxon>Euteleostomi</taxon>
        <taxon>Actinopterygii</taxon>
        <taxon>Neopterygii</taxon>
        <taxon>Teleostei</taxon>
        <taxon>Anguilliformes</taxon>
        <taxon>Anguillidae</taxon>
        <taxon>Anguilla</taxon>
    </lineage>
</organism>
<accession>A0A0E9PLT5</accession>
<proteinExistence type="predicted"/>
<reference evidence="1" key="2">
    <citation type="journal article" date="2015" name="Fish Shellfish Immunol.">
        <title>Early steps in the European eel (Anguilla anguilla)-Vibrio vulnificus interaction in the gills: Role of the RtxA13 toxin.</title>
        <authorList>
            <person name="Callol A."/>
            <person name="Pajuelo D."/>
            <person name="Ebbesson L."/>
            <person name="Teles M."/>
            <person name="MacKenzie S."/>
            <person name="Amaro C."/>
        </authorList>
    </citation>
    <scope>NUCLEOTIDE SEQUENCE</scope>
</reference>
<sequence length="38" mass="4263">MGGGSKKEKRLNALCIRLLNTVAEVYTPCSNPHYLHFT</sequence>
<dbReference type="EMBL" id="GBXM01103799">
    <property type="protein sequence ID" value="JAH04778.1"/>
    <property type="molecule type" value="Transcribed_RNA"/>
</dbReference>